<dbReference type="AlphaFoldDB" id="U2QNL1"/>
<protein>
    <submittedName>
        <fullName evidence="1">Uncharacterized protein</fullName>
    </submittedName>
</protein>
<dbReference type="HOGENOM" id="CLU_3185006_0_0_9"/>
<name>U2QNL1_LEVBR</name>
<accession>U2QNL1</accession>
<comment type="caution">
    <text evidence="1">The sequence shown here is derived from an EMBL/GenBank/DDBJ whole genome shotgun (WGS) entry which is preliminary data.</text>
</comment>
<proteinExistence type="predicted"/>
<sequence length="46" mass="5310">MSTILLINTYKTLKKVVAKRLMFSESRSMQGDHQRFVKVNSEFGSC</sequence>
<dbReference type="EMBL" id="AWVK01000077">
    <property type="protein sequence ID" value="ERK42898.1"/>
    <property type="molecule type" value="Genomic_DNA"/>
</dbReference>
<gene>
    <name evidence="1" type="ORF">HMPREF0495_01726</name>
</gene>
<organism evidence="1 2">
    <name type="scientific">Levilactobacillus brevis ATCC 14869 = DSM 20054</name>
    <dbReference type="NCBI Taxonomy" id="649758"/>
    <lineage>
        <taxon>Bacteria</taxon>
        <taxon>Bacillati</taxon>
        <taxon>Bacillota</taxon>
        <taxon>Bacilli</taxon>
        <taxon>Lactobacillales</taxon>
        <taxon>Lactobacillaceae</taxon>
        <taxon>Levilactobacillus</taxon>
    </lineage>
</organism>
<reference evidence="1 2" key="1">
    <citation type="submission" date="2013-06" db="EMBL/GenBank/DDBJ databases">
        <authorList>
            <person name="Weinstock G."/>
            <person name="Sodergren E."/>
            <person name="Lobos E.A."/>
            <person name="Fulton L."/>
            <person name="Fulton R."/>
            <person name="Courtney L."/>
            <person name="Fronick C."/>
            <person name="O'Laughlin M."/>
            <person name="Godfrey J."/>
            <person name="Wilson R.M."/>
            <person name="Miner T."/>
            <person name="Farmer C."/>
            <person name="Delehaunty K."/>
            <person name="Cordes M."/>
            <person name="Minx P."/>
            <person name="Tomlinson C."/>
            <person name="Chen J."/>
            <person name="Wollam A."/>
            <person name="Pepin K.H."/>
            <person name="Bhonagiri V."/>
            <person name="Zhang X."/>
            <person name="Warren W."/>
            <person name="Mitreva M."/>
            <person name="Mardis E.R."/>
            <person name="Wilson R.K."/>
        </authorList>
    </citation>
    <scope>NUCLEOTIDE SEQUENCE [LARGE SCALE GENOMIC DNA]</scope>
    <source>
        <strain evidence="1 2">ATCC 14869</strain>
    </source>
</reference>
<dbReference type="Proteomes" id="UP000016644">
    <property type="component" value="Unassembled WGS sequence"/>
</dbReference>
<evidence type="ECO:0000313" key="1">
    <source>
        <dbReference type="EMBL" id="ERK42898.1"/>
    </source>
</evidence>
<evidence type="ECO:0000313" key="2">
    <source>
        <dbReference type="Proteomes" id="UP000016644"/>
    </source>
</evidence>